<dbReference type="GO" id="GO:0005525">
    <property type="term" value="F:GTP binding"/>
    <property type="evidence" value="ECO:0007669"/>
    <property type="project" value="UniProtKB-KW"/>
</dbReference>
<keyword evidence="4" id="KW-0547">Nucleotide-binding</keyword>
<sequence length="667" mass="72903">MAGHMHMPAAQHGMESQQPMQDLLHTPGGSHGRGSRGHSPQFQQTTSEKHWSPPTETKTNLPVGAPPTLVAPPPHPSKADITTHLQDSQVESWEDIDDAGPAPQPPSEVPSSQRENPASSTPPTTASELKTDSVSNSSSGRSTPKSQEQPPVKEAPSSSSSTSSSSTPDLAKAERKQPSPSLTERGTGGVSRAESGPGKGSKHSQAAPPKDEHEKENINIVFIGHVDAGKSTIGGHVLYLTGQVDKRTLEKYEREAKEKNRETWYLAWALDTNQEERNKGKTVECGRASFETDKKRFTILDAPGHAGFVPNMISGAAQADIGVLVISARKGEFETGFERRGQTREHAMLAKTAGVKHLVILINKMDDPTVFWDENRYEECKIKLTPFLKKVGFNPKTDLAFIPVSGLTGANIKEVAPEEVCPWYRGPAFISYLDELPPLTREDTGPFRMPISDKYKDMGTMVMGKVESGGLAKGMTLTLMPNKAVVEVISILSNEEEVNTAYSGDNIRVKLKGVEEEDISAGFVLCDTDSLCHVGSTFDAQIAILEHKSIICAGYSAVLHIHSVVEEVQIKQLLALIDKKTGKKVAQRPRFVKQDQVVIARLQTAGIICLETFKEFPQMARFTLRDEGECCQNGLDNAFEAAVPVSNGQFRVQIQDQFYRPHSFKPE</sequence>
<evidence type="ECO:0000256" key="5">
    <source>
        <dbReference type="ARBA" id="ARBA00022917"/>
    </source>
</evidence>
<dbReference type="CDD" id="cd01883">
    <property type="entry name" value="EF1_alpha"/>
    <property type="match status" value="1"/>
</dbReference>
<comment type="caution">
    <text evidence="9">The sequence shown here is derived from an EMBL/GenBank/DDBJ whole genome shotgun (WGS) entry which is preliminary data.</text>
</comment>
<keyword evidence="6" id="KW-0342">GTP-binding</keyword>
<proteinExistence type="inferred from homology"/>
<dbReference type="InterPro" id="IPR031157">
    <property type="entry name" value="G_TR_CS"/>
</dbReference>
<feature type="compositionally biased region" description="Low complexity" evidence="7">
    <location>
        <begin position="157"/>
        <end position="167"/>
    </location>
</feature>
<protein>
    <submittedName>
        <fullName evidence="9">Eukaryotic peptide chain release factor GTP-binding subunit ERF3A</fullName>
    </submittedName>
</protein>
<evidence type="ECO:0000313" key="10">
    <source>
        <dbReference type="Proteomes" id="UP001174909"/>
    </source>
</evidence>
<evidence type="ECO:0000256" key="7">
    <source>
        <dbReference type="SAM" id="MobiDB-lite"/>
    </source>
</evidence>
<dbReference type="InterPro" id="IPR004161">
    <property type="entry name" value="EFTu-like_2"/>
</dbReference>
<dbReference type="Pfam" id="PF00009">
    <property type="entry name" value="GTP_EFTU"/>
    <property type="match status" value="1"/>
</dbReference>
<dbReference type="InterPro" id="IPR050100">
    <property type="entry name" value="TRAFAC_GTPase_members"/>
</dbReference>
<evidence type="ECO:0000256" key="3">
    <source>
        <dbReference type="ARBA" id="ARBA00022490"/>
    </source>
</evidence>
<comment type="similarity">
    <text evidence="2">Belongs to the TRAFAC class translation factor GTPase superfamily. Classic translation factor GTPase family. EF-Tu/EF-1A subfamily.</text>
</comment>
<feature type="region of interest" description="Disordered" evidence="7">
    <location>
        <begin position="1"/>
        <end position="215"/>
    </location>
</feature>
<keyword evidence="10" id="KW-1185">Reference proteome</keyword>
<dbReference type="SUPFAM" id="SSF50447">
    <property type="entry name" value="Translation proteins"/>
    <property type="match status" value="1"/>
</dbReference>
<reference evidence="9" key="1">
    <citation type="submission" date="2023-03" db="EMBL/GenBank/DDBJ databases">
        <authorList>
            <person name="Steffen K."/>
            <person name="Cardenas P."/>
        </authorList>
    </citation>
    <scope>NUCLEOTIDE SEQUENCE</scope>
</reference>
<dbReference type="Pfam" id="PF22594">
    <property type="entry name" value="GTP-eEF1A_C"/>
    <property type="match status" value="1"/>
</dbReference>
<evidence type="ECO:0000259" key="8">
    <source>
        <dbReference type="PROSITE" id="PS51722"/>
    </source>
</evidence>
<dbReference type="InterPro" id="IPR027417">
    <property type="entry name" value="P-loop_NTPase"/>
</dbReference>
<dbReference type="EMBL" id="CASHTH010001588">
    <property type="protein sequence ID" value="CAI8017069.1"/>
    <property type="molecule type" value="Genomic_DNA"/>
</dbReference>
<organism evidence="9 10">
    <name type="scientific">Geodia barretti</name>
    <name type="common">Barrett's horny sponge</name>
    <dbReference type="NCBI Taxonomy" id="519541"/>
    <lineage>
        <taxon>Eukaryota</taxon>
        <taxon>Metazoa</taxon>
        <taxon>Porifera</taxon>
        <taxon>Demospongiae</taxon>
        <taxon>Heteroscleromorpha</taxon>
        <taxon>Tetractinellida</taxon>
        <taxon>Astrophorina</taxon>
        <taxon>Geodiidae</taxon>
        <taxon>Geodia</taxon>
    </lineage>
</organism>
<evidence type="ECO:0000256" key="4">
    <source>
        <dbReference type="ARBA" id="ARBA00022741"/>
    </source>
</evidence>
<accession>A0AA35RSS4</accession>
<dbReference type="Gene3D" id="3.40.50.300">
    <property type="entry name" value="P-loop containing nucleotide triphosphate hydrolases"/>
    <property type="match status" value="1"/>
</dbReference>
<dbReference type="GO" id="GO:0005737">
    <property type="term" value="C:cytoplasm"/>
    <property type="evidence" value="ECO:0007669"/>
    <property type="project" value="UniProtKB-SubCell"/>
</dbReference>
<evidence type="ECO:0000256" key="2">
    <source>
        <dbReference type="ARBA" id="ARBA00007249"/>
    </source>
</evidence>
<dbReference type="InterPro" id="IPR000795">
    <property type="entry name" value="T_Tr_GTP-bd_dom"/>
</dbReference>
<dbReference type="InterPro" id="IPR054696">
    <property type="entry name" value="GTP-eEF1A_C"/>
</dbReference>
<feature type="compositionally biased region" description="Polar residues" evidence="7">
    <location>
        <begin position="109"/>
        <end position="149"/>
    </location>
</feature>
<dbReference type="PROSITE" id="PS00301">
    <property type="entry name" value="G_TR_1"/>
    <property type="match status" value="1"/>
</dbReference>
<evidence type="ECO:0000256" key="1">
    <source>
        <dbReference type="ARBA" id="ARBA00004496"/>
    </source>
</evidence>
<dbReference type="FunFam" id="2.40.30.10:FF:000017">
    <property type="entry name" value="Eukaryotic peptide chain release factor GTP-binding subunit"/>
    <property type="match status" value="1"/>
</dbReference>
<keyword evidence="3" id="KW-0963">Cytoplasm</keyword>
<dbReference type="PRINTS" id="PR00315">
    <property type="entry name" value="ELONGATNFCT"/>
</dbReference>
<dbReference type="GO" id="GO:0006415">
    <property type="term" value="P:translational termination"/>
    <property type="evidence" value="ECO:0007669"/>
    <property type="project" value="UniProtKB-ARBA"/>
</dbReference>
<dbReference type="GO" id="GO:0003924">
    <property type="term" value="F:GTPase activity"/>
    <property type="evidence" value="ECO:0007669"/>
    <property type="project" value="InterPro"/>
</dbReference>
<evidence type="ECO:0000256" key="6">
    <source>
        <dbReference type="ARBA" id="ARBA00023134"/>
    </source>
</evidence>
<dbReference type="AlphaFoldDB" id="A0AA35RSS4"/>
<dbReference type="CDD" id="cd03704">
    <property type="entry name" value="eRF3_C_III"/>
    <property type="match status" value="1"/>
</dbReference>
<gene>
    <name evidence="9" type="ORF">GBAR_LOCUS10415</name>
</gene>
<dbReference type="InterPro" id="IPR009000">
    <property type="entry name" value="Transl_B-barrel_sf"/>
</dbReference>
<keyword evidence="5" id="KW-0648">Protein biosynthesis</keyword>
<dbReference type="Proteomes" id="UP001174909">
    <property type="component" value="Unassembled WGS sequence"/>
</dbReference>
<dbReference type="InterPro" id="IPR009001">
    <property type="entry name" value="Transl_elong_EF1A/Init_IF2_C"/>
</dbReference>
<name>A0AA35RSS4_GEOBA</name>
<dbReference type="PANTHER" id="PTHR23115">
    <property type="entry name" value="TRANSLATION FACTOR"/>
    <property type="match status" value="1"/>
</dbReference>
<dbReference type="Gene3D" id="2.40.30.10">
    <property type="entry name" value="Translation factors"/>
    <property type="match status" value="2"/>
</dbReference>
<dbReference type="FunFam" id="2.40.30.10:FF:000020">
    <property type="entry name" value="Translation elongation factor EF-1"/>
    <property type="match status" value="1"/>
</dbReference>
<evidence type="ECO:0000313" key="9">
    <source>
        <dbReference type="EMBL" id="CAI8017069.1"/>
    </source>
</evidence>
<dbReference type="FunFam" id="3.40.50.300:FF:000270">
    <property type="entry name" value="Eukaryotic peptide chain release factor GTP-binding subunit ERF3A"/>
    <property type="match status" value="1"/>
</dbReference>
<feature type="domain" description="Tr-type G" evidence="8">
    <location>
        <begin position="215"/>
        <end position="444"/>
    </location>
</feature>
<comment type="subcellular location">
    <subcellularLocation>
        <location evidence="1">Cytoplasm</location>
    </subcellularLocation>
</comment>
<dbReference type="SUPFAM" id="SSF52540">
    <property type="entry name" value="P-loop containing nucleoside triphosphate hydrolases"/>
    <property type="match status" value="1"/>
</dbReference>
<dbReference type="PROSITE" id="PS51722">
    <property type="entry name" value="G_TR_2"/>
    <property type="match status" value="1"/>
</dbReference>
<dbReference type="Pfam" id="PF03144">
    <property type="entry name" value="GTP_EFTU_D2"/>
    <property type="match status" value="1"/>
</dbReference>
<dbReference type="SUPFAM" id="SSF50465">
    <property type="entry name" value="EF-Tu/eEF-1alpha/eIF2-gamma C-terminal domain"/>
    <property type="match status" value="1"/>
</dbReference>
<dbReference type="CDD" id="cd04089">
    <property type="entry name" value="eRF3_II"/>
    <property type="match status" value="1"/>
</dbReference>